<dbReference type="InterPro" id="IPR036412">
    <property type="entry name" value="HAD-like_sf"/>
</dbReference>
<proteinExistence type="predicted"/>
<dbReference type="PANTHER" id="PTHR28181:SF1">
    <property type="entry name" value="COLD TOLERANCE PROTEIN 1"/>
    <property type="match status" value="1"/>
</dbReference>
<reference evidence="1" key="1">
    <citation type="submission" date="2022-10" db="EMBL/GenBank/DDBJ databases">
        <title>Culturing micro-colonial fungi from biological soil crusts in the Mojave desert and describing Neophaeococcomyces mojavensis, and introducing the new genera and species Taxawa tesnikishii.</title>
        <authorList>
            <person name="Kurbessoian T."/>
            <person name="Stajich J.E."/>
        </authorList>
    </citation>
    <scope>NUCLEOTIDE SEQUENCE</scope>
    <source>
        <strain evidence="1">TK_41</strain>
    </source>
</reference>
<dbReference type="InterPro" id="IPR050849">
    <property type="entry name" value="HAD-like_hydrolase_phosphatase"/>
</dbReference>
<gene>
    <name evidence="1" type="ORF">H2200_011471</name>
</gene>
<name>A0AA39CD68_9EURO</name>
<dbReference type="AlphaFoldDB" id="A0AA39CD68"/>
<dbReference type="InterPro" id="IPR023214">
    <property type="entry name" value="HAD_sf"/>
</dbReference>
<dbReference type="Gene3D" id="3.40.50.1000">
    <property type="entry name" value="HAD superfamily/HAD-like"/>
    <property type="match status" value="1"/>
</dbReference>
<comment type="caution">
    <text evidence="1">The sequence shown here is derived from an EMBL/GenBank/DDBJ whole genome shotgun (WGS) entry which is preliminary data.</text>
</comment>
<dbReference type="Proteomes" id="UP001172673">
    <property type="component" value="Unassembled WGS sequence"/>
</dbReference>
<evidence type="ECO:0008006" key="3">
    <source>
        <dbReference type="Google" id="ProtNLM"/>
    </source>
</evidence>
<organism evidence="1 2">
    <name type="scientific">Cladophialophora chaetospira</name>
    <dbReference type="NCBI Taxonomy" id="386627"/>
    <lineage>
        <taxon>Eukaryota</taxon>
        <taxon>Fungi</taxon>
        <taxon>Dikarya</taxon>
        <taxon>Ascomycota</taxon>
        <taxon>Pezizomycotina</taxon>
        <taxon>Eurotiomycetes</taxon>
        <taxon>Chaetothyriomycetidae</taxon>
        <taxon>Chaetothyriales</taxon>
        <taxon>Herpotrichiellaceae</taxon>
        <taxon>Cladophialophora</taxon>
    </lineage>
</organism>
<protein>
    <recommendedName>
        <fullName evidence="3">Haloacid dehalogenase-like hydrolase</fullName>
    </recommendedName>
</protein>
<accession>A0AA39CD68</accession>
<sequence>MAPGRTMKSQPRIELNALDSRITFVLFWNERGTKRLRIILDWDGTVTTHDTLHIVAAIGYERNQHLNLTPWDQIVQAYISNYTQHEESYRPARLDRKTIAQESAWLASLTDVEARSVKTARDAGIFTGVTNKDIYLGAEHAILNNKIQLRDGWKDIFAMASHPGNDMANQSPVSIISVNWSGTFVRACLSAGLRDSPPMRGTADSIPIFSNHLLLDPSGGDSEGPGIRTSADKLDAFQKLRDSGSGPVFYVGDSPTDFDCLLAADVGFCVRDEPIGSGQANLKESLERVGVQVTRLELDAWDKYQKKIVGREVGKESNKVIWWVADLREVVTFAEKYVGSDSAV</sequence>
<dbReference type="SUPFAM" id="SSF56784">
    <property type="entry name" value="HAD-like"/>
    <property type="match status" value="1"/>
</dbReference>
<keyword evidence="2" id="KW-1185">Reference proteome</keyword>
<evidence type="ECO:0000313" key="2">
    <source>
        <dbReference type="Proteomes" id="UP001172673"/>
    </source>
</evidence>
<dbReference type="EMBL" id="JAPDRK010000020">
    <property type="protein sequence ID" value="KAJ9603949.1"/>
    <property type="molecule type" value="Genomic_DNA"/>
</dbReference>
<evidence type="ECO:0000313" key="1">
    <source>
        <dbReference type="EMBL" id="KAJ9603949.1"/>
    </source>
</evidence>
<dbReference type="PANTHER" id="PTHR28181">
    <property type="entry name" value="UPF0655 PROTEIN YCR015C"/>
    <property type="match status" value="1"/>
</dbReference>